<evidence type="ECO:0000313" key="9">
    <source>
        <dbReference type="WBParaSite" id="SMUV_0000121401-mRNA-1"/>
    </source>
</evidence>
<evidence type="ECO:0000256" key="2">
    <source>
        <dbReference type="ARBA" id="ARBA00007770"/>
    </source>
</evidence>
<organism evidence="8 9">
    <name type="scientific">Syphacia muris</name>
    <dbReference type="NCBI Taxonomy" id="451379"/>
    <lineage>
        <taxon>Eukaryota</taxon>
        <taxon>Metazoa</taxon>
        <taxon>Ecdysozoa</taxon>
        <taxon>Nematoda</taxon>
        <taxon>Chromadorea</taxon>
        <taxon>Rhabditida</taxon>
        <taxon>Spirurina</taxon>
        <taxon>Oxyuridomorpha</taxon>
        <taxon>Oxyuroidea</taxon>
        <taxon>Oxyuridae</taxon>
        <taxon>Syphacia</taxon>
    </lineage>
</organism>
<dbReference type="STRING" id="451379.A0A0N5AAN8"/>
<evidence type="ECO:0000313" key="8">
    <source>
        <dbReference type="Proteomes" id="UP000046393"/>
    </source>
</evidence>
<dbReference type="WBParaSite" id="SMUV_0000121401-mRNA-1">
    <property type="protein sequence ID" value="SMUV_0000121401-mRNA-1"/>
    <property type="gene ID" value="SMUV_0000121401"/>
</dbReference>
<comment type="similarity">
    <text evidence="2">Belongs to the AP-2 family.</text>
</comment>
<keyword evidence="6" id="KW-0539">Nucleus</keyword>
<dbReference type="Proteomes" id="UP000046393">
    <property type="component" value="Unplaced"/>
</dbReference>
<comment type="subcellular location">
    <subcellularLocation>
        <location evidence="1">Nucleus</location>
    </subcellularLocation>
</comment>
<evidence type="ECO:0000256" key="3">
    <source>
        <dbReference type="ARBA" id="ARBA00023015"/>
    </source>
</evidence>
<keyword evidence="3" id="KW-0805">Transcription regulation</keyword>
<evidence type="ECO:0000256" key="5">
    <source>
        <dbReference type="ARBA" id="ARBA00023163"/>
    </source>
</evidence>
<dbReference type="PANTHER" id="PTHR10812">
    <property type="entry name" value="TRANSCRIPTION FACTOR AP-2"/>
    <property type="match status" value="1"/>
</dbReference>
<dbReference type="PRINTS" id="PR01748">
    <property type="entry name" value="AP2TNSCPFCT"/>
</dbReference>
<dbReference type="InterPro" id="IPR013854">
    <property type="entry name" value="TF_AP2_C"/>
</dbReference>
<evidence type="ECO:0000256" key="4">
    <source>
        <dbReference type="ARBA" id="ARBA00023125"/>
    </source>
</evidence>
<keyword evidence="4" id="KW-0238">DNA-binding</keyword>
<feature type="domain" description="Transcription factor AP-2 C-terminal" evidence="7">
    <location>
        <begin position="86"/>
        <end position="294"/>
    </location>
</feature>
<accession>A0A0N5AAN8</accession>
<evidence type="ECO:0000259" key="7">
    <source>
        <dbReference type="Pfam" id="PF03299"/>
    </source>
</evidence>
<dbReference type="GO" id="GO:0000981">
    <property type="term" value="F:DNA-binding transcription factor activity, RNA polymerase II-specific"/>
    <property type="evidence" value="ECO:0007669"/>
    <property type="project" value="TreeGrafter"/>
</dbReference>
<keyword evidence="8" id="KW-1185">Reference proteome</keyword>
<dbReference type="GO" id="GO:0042127">
    <property type="term" value="P:regulation of cell population proliferation"/>
    <property type="evidence" value="ECO:0007669"/>
    <property type="project" value="TreeGrafter"/>
</dbReference>
<dbReference type="PANTHER" id="PTHR10812:SF17">
    <property type="entry name" value="TRANSCRIPTION FACTOR AP-2, ISOFORM D"/>
    <property type="match status" value="1"/>
</dbReference>
<keyword evidence="5" id="KW-0804">Transcription</keyword>
<evidence type="ECO:0000256" key="1">
    <source>
        <dbReference type="ARBA" id="ARBA00004123"/>
    </source>
</evidence>
<dbReference type="GO" id="GO:0000977">
    <property type="term" value="F:RNA polymerase II transcription regulatory region sequence-specific DNA binding"/>
    <property type="evidence" value="ECO:0007669"/>
    <property type="project" value="TreeGrafter"/>
</dbReference>
<dbReference type="Pfam" id="PF03299">
    <property type="entry name" value="TF_AP-2"/>
    <property type="match status" value="1"/>
</dbReference>
<dbReference type="AlphaFoldDB" id="A0A0N5AAN8"/>
<name>A0A0N5AAN8_9BILA</name>
<dbReference type="GO" id="GO:0005634">
    <property type="term" value="C:nucleus"/>
    <property type="evidence" value="ECO:0007669"/>
    <property type="project" value="UniProtKB-SubCell"/>
</dbReference>
<reference evidence="9" key="1">
    <citation type="submission" date="2017-02" db="UniProtKB">
        <authorList>
            <consortium name="WormBaseParasite"/>
        </authorList>
    </citation>
    <scope>IDENTIFICATION</scope>
</reference>
<sequence>MNRNLLTTPFIGDSQTTCFGMPYVFPVQTTVPKCEIYSSSDSGASNGEIEEKGTFVDTSKKDTVVKAVTTGNVISVPKELYPQAVFCKVPSRTAVQKPKMLTVTVGEVYRRVFGPEMMNVSLLGSYLRRAKEKDGGKTLRDELTKLGMFVPLGRRKNGSTTTWTCFVEEEAQAMAVDLDVASRKFFPVQDFSQTIKERINCADNDLRVYALSMRKLLKVMRQIFVDDRSPVHGREDVGSPIQELEETLLKKGLQDGLYRFSCCFSCIIAIVDATHGFGSLALTSAIDLFDAFMEALLEDCDFSNEVSTVHILRLLKSNDEWSRLEVGGLKSVGEGKIHDCYVKCWDGISIGCYHFLLGLP</sequence>
<protein>
    <submittedName>
        <fullName evidence="9">TF_AP-2 domain-containing protein</fullName>
    </submittedName>
</protein>
<proteinExistence type="inferred from homology"/>
<dbReference type="InterPro" id="IPR004979">
    <property type="entry name" value="TF_AP2"/>
</dbReference>
<evidence type="ECO:0000256" key="6">
    <source>
        <dbReference type="ARBA" id="ARBA00023242"/>
    </source>
</evidence>